<dbReference type="AlphaFoldDB" id="A0A7G1KDS9"/>
<accession>A0A7G1KDS9</accession>
<evidence type="ECO:0000313" key="1">
    <source>
        <dbReference type="EMBL" id="BCK53397.1"/>
    </source>
</evidence>
<reference evidence="1 2" key="1">
    <citation type="submission" date="2020-08" db="EMBL/GenBank/DDBJ databases">
        <title>Genome Sequencing of Nocardia wallacei strain FMUON74 and assembly.</title>
        <authorList>
            <person name="Toyokawa M."/>
            <person name="Uesaka K."/>
        </authorList>
    </citation>
    <scope>NUCLEOTIDE SEQUENCE [LARGE SCALE GENOMIC DNA]</scope>
    <source>
        <strain evidence="1 2">FMUON74</strain>
    </source>
</reference>
<organism evidence="1 2">
    <name type="scientific">Nocardia wallacei</name>
    <dbReference type="NCBI Taxonomy" id="480035"/>
    <lineage>
        <taxon>Bacteria</taxon>
        <taxon>Bacillati</taxon>
        <taxon>Actinomycetota</taxon>
        <taxon>Actinomycetes</taxon>
        <taxon>Mycobacteriales</taxon>
        <taxon>Nocardiaceae</taxon>
        <taxon>Nocardia</taxon>
    </lineage>
</organism>
<dbReference type="Proteomes" id="UP000516173">
    <property type="component" value="Chromosome"/>
</dbReference>
<dbReference type="KEGG" id="nwl:NWFMUON74_11690"/>
<proteinExistence type="predicted"/>
<evidence type="ECO:0000313" key="2">
    <source>
        <dbReference type="Proteomes" id="UP000516173"/>
    </source>
</evidence>
<keyword evidence="2" id="KW-1185">Reference proteome</keyword>
<gene>
    <name evidence="1" type="ORF">NWFMUON74_11690</name>
</gene>
<name>A0A7G1KDS9_9NOCA</name>
<sequence>MRRLPTAMGWIDPDMSDSLEWDVAQVRRLARRLGYQLIWRGDSPVRLVDQVRAEEVDVVLVPAPYHLGVLEIDAVTHIADIETACPRLSFSRWAVGSGGR</sequence>
<dbReference type="EMBL" id="AP023396">
    <property type="protein sequence ID" value="BCK53397.1"/>
    <property type="molecule type" value="Genomic_DNA"/>
</dbReference>
<protein>
    <submittedName>
        <fullName evidence="1">Uncharacterized protein</fullName>
    </submittedName>
</protein>